<proteinExistence type="predicted"/>
<sequence>MGLAKTFYEDGSVKAEGNFEHLRIKVGWWKFYDRKGNVISKRFFTR</sequence>
<dbReference type="EMBL" id="JBHTJL010000008">
    <property type="protein sequence ID" value="MFD1062087.1"/>
    <property type="molecule type" value="Genomic_DNA"/>
</dbReference>
<dbReference type="Proteomes" id="UP001597013">
    <property type="component" value="Unassembled WGS sequence"/>
</dbReference>
<accession>A0ABW3N2Z8</accession>
<dbReference type="Gene3D" id="3.90.930.1">
    <property type="match status" value="1"/>
</dbReference>
<evidence type="ECO:0000313" key="1">
    <source>
        <dbReference type="EMBL" id="MFD1062087.1"/>
    </source>
</evidence>
<evidence type="ECO:0008006" key="3">
    <source>
        <dbReference type="Google" id="ProtNLM"/>
    </source>
</evidence>
<reference evidence="2" key="1">
    <citation type="journal article" date="2019" name="Int. J. Syst. Evol. Microbiol.">
        <title>The Global Catalogue of Microorganisms (GCM) 10K type strain sequencing project: providing services to taxonomists for standard genome sequencing and annotation.</title>
        <authorList>
            <consortium name="The Broad Institute Genomics Platform"/>
            <consortium name="The Broad Institute Genome Sequencing Center for Infectious Disease"/>
            <person name="Wu L."/>
            <person name="Ma J."/>
        </authorList>
    </citation>
    <scope>NUCLEOTIDE SEQUENCE [LARGE SCALE GENOMIC DNA]</scope>
    <source>
        <strain evidence="2">CCUG 62215</strain>
    </source>
</reference>
<dbReference type="InterPro" id="IPR011652">
    <property type="entry name" value="MORN_2"/>
</dbReference>
<dbReference type="Pfam" id="PF07661">
    <property type="entry name" value="MORN_2"/>
    <property type="match status" value="2"/>
</dbReference>
<organism evidence="1 2">
    <name type="scientific">Winogradskyella litorisediminis</name>
    <dbReference type="NCBI Taxonomy" id="1156618"/>
    <lineage>
        <taxon>Bacteria</taxon>
        <taxon>Pseudomonadati</taxon>
        <taxon>Bacteroidota</taxon>
        <taxon>Flavobacteriia</taxon>
        <taxon>Flavobacteriales</taxon>
        <taxon>Flavobacteriaceae</taxon>
        <taxon>Winogradskyella</taxon>
    </lineage>
</organism>
<name>A0ABW3N2Z8_9FLAO</name>
<comment type="caution">
    <text evidence="1">The sequence shown here is derived from an EMBL/GenBank/DDBJ whole genome shotgun (WGS) entry which is preliminary data.</text>
</comment>
<keyword evidence="2" id="KW-1185">Reference proteome</keyword>
<protein>
    <recommendedName>
        <fullName evidence="3">MORN repeat variant</fullName>
    </recommendedName>
</protein>
<evidence type="ECO:0000313" key="2">
    <source>
        <dbReference type="Proteomes" id="UP001597013"/>
    </source>
</evidence>
<gene>
    <name evidence="1" type="ORF">ACFQ1Q_02415</name>
</gene>
<dbReference type="RefSeq" id="WP_386127627.1">
    <property type="nucleotide sequence ID" value="NZ_JBHTJL010000008.1"/>
</dbReference>
<dbReference type="SUPFAM" id="SSF82185">
    <property type="entry name" value="Histone H3 K4-specific methyltransferase SET7/9 N-terminal domain"/>
    <property type="match status" value="1"/>
</dbReference>